<protein>
    <submittedName>
        <fullName evidence="1">Uncharacterized protein</fullName>
    </submittedName>
</protein>
<dbReference type="AlphaFoldDB" id="A0AAE0Y537"/>
<reference evidence="1" key="1">
    <citation type="journal article" date="2023" name="G3 (Bethesda)">
        <title>A reference genome for the long-term kleptoplast-retaining sea slug Elysia crispata morphotype clarki.</title>
        <authorList>
            <person name="Eastman K.E."/>
            <person name="Pendleton A.L."/>
            <person name="Shaikh M.A."/>
            <person name="Suttiyut T."/>
            <person name="Ogas R."/>
            <person name="Tomko P."/>
            <person name="Gavelis G."/>
            <person name="Widhalm J.R."/>
            <person name="Wisecaver J.H."/>
        </authorList>
    </citation>
    <scope>NUCLEOTIDE SEQUENCE</scope>
    <source>
        <strain evidence="1">ECLA1</strain>
    </source>
</reference>
<dbReference type="Proteomes" id="UP001283361">
    <property type="component" value="Unassembled WGS sequence"/>
</dbReference>
<gene>
    <name evidence="1" type="ORF">RRG08_004815</name>
</gene>
<dbReference type="EMBL" id="JAWDGP010006902">
    <property type="protein sequence ID" value="KAK3733389.1"/>
    <property type="molecule type" value="Genomic_DNA"/>
</dbReference>
<evidence type="ECO:0000313" key="2">
    <source>
        <dbReference type="Proteomes" id="UP001283361"/>
    </source>
</evidence>
<comment type="caution">
    <text evidence="1">The sequence shown here is derived from an EMBL/GenBank/DDBJ whole genome shotgun (WGS) entry which is preliminary data.</text>
</comment>
<evidence type="ECO:0000313" key="1">
    <source>
        <dbReference type="EMBL" id="KAK3733389.1"/>
    </source>
</evidence>
<proteinExistence type="predicted"/>
<sequence length="132" mass="14574">MRNTDEEKAGSKTHGGNYLTVWDECRCSIGLLGVPEVISGASLRQKGALYSSGCFKLATAMSASHMCKPCEASSRHPVNSGWIQQEAIGWLWQESLKTRRRGSSDLDTQSFPRSQVCYWSPPQPSSSSWFSP</sequence>
<accession>A0AAE0Y537</accession>
<organism evidence="1 2">
    <name type="scientific">Elysia crispata</name>
    <name type="common">lettuce slug</name>
    <dbReference type="NCBI Taxonomy" id="231223"/>
    <lineage>
        <taxon>Eukaryota</taxon>
        <taxon>Metazoa</taxon>
        <taxon>Spiralia</taxon>
        <taxon>Lophotrochozoa</taxon>
        <taxon>Mollusca</taxon>
        <taxon>Gastropoda</taxon>
        <taxon>Heterobranchia</taxon>
        <taxon>Euthyneura</taxon>
        <taxon>Panpulmonata</taxon>
        <taxon>Sacoglossa</taxon>
        <taxon>Placobranchoidea</taxon>
        <taxon>Plakobranchidae</taxon>
        <taxon>Elysia</taxon>
    </lineage>
</organism>
<keyword evidence="2" id="KW-1185">Reference proteome</keyword>
<name>A0AAE0Y537_9GAST</name>